<keyword evidence="6" id="KW-0067">ATP-binding</keyword>
<dbReference type="Gene3D" id="2.60.200.30">
    <property type="entry name" value="Probable inorganic polyphosphate/atp-NAD kinase, domain 2"/>
    <property type="match status" value="1"/>
</dbReference>
<keyword evidence="8" id="KW-1185">Reference proteome</keyword>
<comment type="cofactor">
    <cofactor evidence="6">
        <name>a divalent metal cation</name>
        <dbReference type="ChEBI" id="CHEBI:60240"/>
    </cofactor>
</comment>
<comment type="catalytic activity">
    <reaction evidence="5 6">
        <text>NAD(+) + ATP = ADP + NADP(+) + H(+)</text>
        <dbReference type="Rhea" id="RHEA:18629"/>
        <dbReference type="ChEBI" id="CHEBI:15378"/>
        <dbReference type="ChEBI" id="CHEBI:30616"/>
        <dbReference type="ChEBI" id="CHEBI:57540"/>
        <dbReference type="ChEBI" id="CHEBI:58349"/>
        <dbReference type="ChEBI" id="CHEBI:456216"/>
        <dbReference type="EC" id="2.7.1.23"/>
    </reaction>
</comment>
<protein>
    <recommendedName>
        <fullName evidence="6">NAD kinase</fullName>
        <ecNumber evidence="6">2.7.1.23</ecNumber>
    </recommendedName>
    <alternativeName>
        <fullName evidence="6">ATP-dependent NAD kinase</fullName>
    </alternativeName>
</protein>
<comment type="function">
    <text evidence="6">Involved in the regulation of the intracellular balance of NAD and NADP, and is a key enzyme in the biosynthesis of NADP. Catalyzes specifically the phosphorylation on 2'-hydroxyl of the adenosine moiety of NAD to yield NADP.</text>
</comment>
<dbReference type="AlphaFoldDB" id="G2T3R1"/>
<gene>
    <name evidence="6" type="primary">nadK</name>
    <name evidence="7" type="ordered locus">RHOM_08820</name>
</gene>
<dbReference type="HOGENOM" id="CLU_008831_0_0_9"/>
<evidence type="ECO:0000256" key="2">
    <source>
        <dbReference type="ARBA" id="ARBA00022777"/>
    </source>
</evidence>
<evidence type="ECO:0000256" key="6">
    <source>
        <dbReference type="HAMAP-Rule" id="MF_00361"/>
    </source>
</evidence>
<evidence type="ECO:0000313" key="8">
    <source>
        <dbReference type="Proteomes" id="UP000008178"/>
    </source>
</evidence>
<dbReference type="HAMAP" id="MF_00361">
    <property type="entry name" value="NAD_kinase"/>
    <property type="match status" value="1"/>
</dbReference>
<name>G2T3R1_ROSHA</name>
<dbReference type="EC" id="2.7.1.23" evidence="6"/>
<evidence type="ECO:0000256" key="1">
    <source>
        <dbReference type="ARBA" id="ARBA00022679"/>
    </source>
</evidence>
<keyword evidence="2 6" id="KW-0418">Kinase</keyword>
<dbReference type="Pfam" id="PF20143">
    <property type="entry name" value="NAD_kinase_C"/>
    <property type="match status" value="1"/>
</dbReference>
<evidence type="ECO:0000256" key="5">
    <source>
        <dbReference type="ARBA" id="ARBA00047925"/>
    </source>
</evidence>
<proteinExistence type="inferred from homology"/>
<dbReference type="Gene3D" id="3.40.50.10330">
    <property type="entry name" value="Probable inorganic polyphosphate/atp-NAD kinase, domain 1"/>
    <property type="match status" value="1"/>
</dbReference>
<evidence type="ECO:0000256" key="3">
    <source>
        <dbReference type="ARBA" id="ARBA00022857"/>
    </source>
</evidence>
<dbReference type="GO" id="GO:0003951">
    <property type="term" value="F:NAD+ kinase activity"/>
    <property type="evidence" value="ECO:0007669"/>
    <property type="project" value="UniProtKB-UniRule"/>
</dbReference>
<dbReference type="KEGG" id="rho:RHOM_08820"/>
<dbReference type="GO" id="GO:0051287">
    <property type="term" value="F:NAD binding"/>
    <property type="evidence" value="ECO:0007669"/>
    <property type="project" value="UniProtKB-ARBA"/>
</dbReference>
<dbReference type="STRING" id="585394.RHOM_08820"/>
<dbReference type="GO" id="GO:0005524">
    <property type="term" value="F:ATP binding"/>
    <property type="evidence" value="ECO:0007669"/>
    <property type="project" value="UniProtKB-KW"/>
</dbReference>
<keyword evidence="1 6" id="KW-0808">Transferase</keyword>
<dbReference type="InterPro" id="IPR016064">
    <property type="entry name" value="NAD/diacylglycerol_kinase_sf"/>
</dbReference>
<dbReference type="InterPro" id="IPR017438">
    <property type="entry name" value="ATP-NAD_kinase_N"/>
</dbReference>
<dbReference type="Proteomes" id="UP000008178">
    <property type="component" value="Chromosome"/>
</dbReference>
<reference evidence="7 8" key="1">
    <citation type="journal article" date="2015" name="Genome Announc.">
        <title>Complete genome sequence of the human gut symbiont Roseburia hominis.</title>
        <authorList>
            <person name="Travis A.J."/>
            <person name="Kelly D."/>
            <person name="Flint H.J."/>
            <person name="Aminov R.I."/>
        </authorList>
    </citation>
    <scope>NUCLEOTIDE SEQUENCE [LARGE SCALE GENOMIC DNA]</scope>
    <source>
        <strain evidence="8">DSM 16839 / JCM 17582 / NCIMB 14029 / A2-183</strain>
    </source>
</reference>
<dbReference type="GO" id="GO:0006741">
    <property type="term" value="P:NADP+ biosynthetic process"/>
    <property type="evidence" value="ECO:0007669"/>
    <property type="project" value="UniProtKB-UniRule"/>
</dbReference>
<keyword evidence="3 6" id="KW-0521">NADP</keyword>
<accession>G2T3R1</accession>
<dbReference type="PANTHER" id="PTHR20275">
    <property type="entry name" value="NAD KINASE"/>
    <property type="match status" value="1"/>
</dbReference>
<dbReference type="eggNOG" id="COG0061">
    <property type="taxonomic scope" value="Bacteria"/>
</dbReference>
<sequence length="297" mass="32237">MTGCLPDVGKLMRHFLIITNTYKDENGRLTGELAAYIRKKGGECDCFYSDGESKSEAAPALDKMDPATDCVMVLGGDGTLIRAASRLVDSRIPLIGVNLGTVGYLCELEESNVFDAVDRLMADDCMVEKRMMLTGAGILGGVREEYGVALNDIVIHRTGELSVVSLIVYVNGEYLHTFRADGIIVSTPTGSTGYNMSAGGPIVDPKAQMILITPINAHNLNSRSIVIGAEDEVVVEIGRRRSQKDETLEVSFDGDTAARLVVGDKFSIRKASDTTRILKLSNKSFLEILSKKMQVYT</sequence>
<dbReference type="EMBL" id="CP003040">
    <property type="protein sequence ID" value="AEN96875.1"/>
    <property type="molecule type" value="Genomic_DNA"/>
</dbReference>
<feature type="binding site" evidence="6">
    <location>
        <position position="82"/>
    </location>
    <ligand>
        <name>NAD(+)</name>
        <dbReference type="ChEBI" id="CHEBI:57540"/>
    </ligand>
</feature>
<feature type="binding site" evidence="6">
    <location>
        <position position="181"/>
    </location>
    <ligand>
        <name>NAD(+)</name>
        <dbReference type="ChEBI" id="CHEBI:57540"/>
    </ligand>
</feature>
<dbReference type="GO" id="GO:0046872">
    <property type="term" value="F:metal ion binding"/>
    <property type="evidence" value="ECO:0007669"/>
    <property type="project" value="UniProtKB-UniRule"/>
</dbReference>
<dbReference type="Pfam" id="PF01513">
    <property type="entry name" value="NAD_kinase"/>
    <property type="match status" value="1"/>
</dbReference>
<feature type="binding site" evidence="6">
    <location>
        <position position="179"/>
    </location>
    <ligand>
        <name>NAD(+)</name>
        <dbReference type="ChEBI" id="CHEBI:57540"/>
    </ligand>
</feature>
<organism evidence="7 8">
    <name type="scientific">Roseburia hominis (strain DSM 16839 / JCM 17582 / NCIMB 14029 / A2-183)</name>
    <dbReference type="NCBI Taxonomy" id="585394"/>
    <lineage>
        <taxon>Bacteria</taxon>
        <taxon>Bacillati</taxon>
        <taxon>Bacillota</taxon>
        <taxon>Clostridia</taxon>
        <taxon>Lachnospirales</taxon>
        <taxon>Lachnospiraceae</taxon>
        <taxon>Roseburia</taxon>
    </lineage>
</organism>
<dbReference type="InterPro" id="IPR002504">
    <property type="entry name" value="NADK"/>
</dbReference>
<feature type="binding site" evidence="6">
    <location>
        <begin position="77"/>
        <end position="78"/>
    </location>
    <ligand>
        <name>NAD(+)</name>
        <dbReference type="ChEBI" id="CHEBI:57540"/>
    </ligand>
</feature>
<comment type="caution">
    <text evidence="6">Lacks conserved residue(s) required for the propagation of feature annotation.</text>
</comment>
<feature type="binding site" evidence="6">
    <location>
        <begin position="192"/>
        <end position="197"/>
    </location>
    <ligand>
        <name>NAD(+)</name>
        <dbReference type="ChEBI" id="CHEBI:57540"/>
    </ligand>
</feature>
<comment type="subcellular location">
    <subcellularLocation>
        <location evidence="6">Cytoplasm</location>
    </subcellularLocation>
</comment>
<comment type="similarity">
    <text evidence="6">Belongs to the NAD kinase family.</text>
</comment>
<dbReference type="GO" id="GO:0019674">
    <property type="term" value="P:NAD+ metabolic process"/>
    <property type="evidence" value="ECO:0007669"/>
    <property type="project" value="InterPro"/>
</dbReference>
<keyword evidence="6" id="KW-0547">Nucleotide-binding</keyword>
<dbReference type="PANTHER" id="PTHR20275:SF0">
    <property type="entry name" value="NAD KINASE"/>
    <property type="match status" value="1"/>
</dbReference>
<dbReference type="GO" id="GO:0005737">
    <property type="term" value="C:cytoplasm"/>
    <property type="evidence" value="ECO:0007669"/>
    <property type="project" value="UniProtKB-SubCell"/>
</dbReference>
<feature type="binding site" evidence="6">
    <location>
        <begin position="151"/>
        <end position="152"/>
    </location>
    <ligand>
        <name>NAD(+)</name>
        <dbReference type="ChEBI" id="CHEBI:57540"/>
    </ligand>
</feature>
<keyword evidence="6" id="KW-0963">Cytoplasm</keyword>
<keyword evidence="4 6" id="KW-0520">NAD</keyword>
<dbReference type="SUPFAM" id="SSF111331">
    <property type="entry name" value="NAD kinase/diacylglycerol kinase-like"/>
    <property type="match status" value="1"/>
</dbReference>
<feature type="active site" description="Proton acceptor" evidence="6">
    <location>
        <position position="77"/>
    </location>
</feature>
<evidence type="ECO:0000313" key="7">
    <source>
        <dbReference type="EMBL" id="AEN96875.1"/>
    </source>
</evidence>
<evidence type="ECO:0000256" key="4">
    <source>
        <dbReference type="ARBA" id="ARBA00023027"/>
    </source>
</evidence>
<dbReference type="InterPro" id="IPR017437">
    <property type="entry name" value="ATP-NAD_kinase_PpnK-typ_C"/>
</dbReference>